<protein>
    <submittedName>
        <fullName evidence="1">Uncharacterized protein</fullName>
    </submittedName>
</protein>
<accession>A0ACC2RDI3</accession>
<evidence type="ECO:0000313" key="1">
    <source>
        <dbReference type="EMBL" id="KAJ9048137.1"/>
    </source>
</evidence>
<organism evidence="1 2">
    <name type="scientific">Entomophthora muscae</name>
    <dbReference type="NCBI Taxonomy" id="34485"/>
    <lineage>
        <taxon>Eukaryota</taxon>
        <taxon>Fungi</taxon>
        <taxon>Fungi incertae sedis</taxon>
        <taxon>Zoopagomycota</taxon>
        <taxon>Entomophthoromycotina</taxon>
        <taxon>Entomophthoromycetes</taxon>
        <taxon>Entomophthorales</taxon>
        <taxon>Entomophthoraceae</taxon>
        <taxon>Entomophthora</taxon>
    </lineage>
</organism>
<gene>
    <name evidence="1" type="ORF">DSO57_1038048</name>
</gene>
<comment type="caution">
    <text evidence="1">The sequence shown here is derived from an EMBL/GenBank/DDBJ whole genome shotgun (WGS) entry which is preliminary data.</text>
</comment>
<name>A0ACC2RDI3_9FUNG</name>
<dbReference type="Proteomes" id="UP001165960">
    <property type="component" value="Unassembled WGS sequence"/>
</dbReference>
<sequence>MYSFIHLFPFLTLQLIEAKESTPTNVTPGNLINLPLASPEIQNLCSTIDSHPNACYLAKTVCSDPHVLVNFKSVYYCELQRSLPIMLLISLLLLLVFFYILYYCSEYYLSIPLQRLVLAVEMDSQIAGVTLLSFANGAPDFFTALAGSGSGDGPPGSGLPLIIGSLLGSGMFTTCVTMAISILVSQPRADVPINEHPFDSTEPLDQSSNILEEQGRLNSIDRSWISLPRGFFVNLGVYFSGFILLITLCSTLNLNFAYPPIQFSLYLIYMVYTLYPRFQTRIQSLLNGVWPPTIFKAPNSQFSSFEVPTVLITAPDMMIPDEPEPIDADNPCSAAASNQYRNSFNDHPVPRIVIIQDPDPLESDFKLKLDQLNRPDAPPRSILGQIHPNFRSYHNPPRLTIPEPNSSKVSTEINPIANLKHRNSTQQKQIQVRDISETLIRFGFQDSSGSWGLFRLFQVKFDELMEKDFPQSLPKWIFAILTFPITATFFLSIAPSLGAWTLIDRGTEAWDEVDFNFDVGNNGLEAGTNQFGHTLTTSRALILRQLLAMPEAGVSNFRRFQALTFLGIGVLSTISLGYLTQPVLFGIPGPALGLLVGFIVATLTFCLNYTLPSTAARYRDLLAKYLESFDNESISPLHLNPPPLPQEEPSFIQASLPRHTNTLHVTLSPEFIEVGDRYSGSEKSSEQRLGGEPGPSHVVGSPQPPSPSIPLHRMPSWATTFDALNGKSSVHSSPILETTSIPSLSPNLRLREFLNKVKPDLRPLDFIFYLDCCVLVLGIVISISYINAVSSLLVELLRVLASLLGLPSALVGMTVLAWGNSISDLVSAVGMAKGGYPMIALTSTLAGPVLNLLLTFGTSLSSLLIQDKAITLPRVPSVIWVGIFFIAVNCVLIASLALPTRLVSGQIRRPGLSFLPYLQLANFFLFLVTLITVQIVFGE</sequence>
<proteinExistence type="predicted"/>
<dbReference type="EMBL" id="QTSX02007546">
    <property type="protein sequence ID" value="KAJ9048137.1"/>
    <property type="molecule type" value="Genomic_DNA"/>
</dbReference>
<keyword evidence="2" id="KW-1185">Reference proteome</keyword>
<evidence type="ECO:0000313" key="2">
    <source>
        <dbReference type="Proteomes" id="UP001165960"/>
    </source>
</evidence>
<reference evidence="1" key="1">
    <citation type="submission" date="2022-04" db="EMBL/GenBank/DDBJ databases">
        <title>Genome of the entomopathogenic fungus Entomophthora muscae.</title>
        <authorList>
            <person name="Elya C."/>
            <person name="Lovett B.R."/>
            <person name="Lee E."/>
            <person name="Macias A.M."/>
            <person name="Hajek A.E."/>
            <person name="De Bivort B.L."/>
            <person name="Kasson M.T."/>
            <person name="De Fine Licht H.H."/>
            <person name="Stajich J.E."/>
        </authorList>
    </citation>
    <scope>NUCLEOTIDE SEQUENCE</scope>
    <source>
        <strain evidence="1">Berkeley</strain>
    </source>
</reference>